<feature type="transmembrane region" description="Helical" evidence="11">
    <location>
        <begin position="385"/>
        <end position="408"/>
    </location>
</feature>
<keyword evidence="4" id="KW-0645">Protease</keyword>
<keyword evidence="9 11" id="KW-0482">Metalloprotease</keyword>
<proteinExistence type="inferred from homology"/>
<evidence type="ECO:0000256" key="1">
    <source>
        <dbReference type="ARBA" id="ARBA00001947"/>
    </source>
</evidence>
<dbReference type="InterPro" id="IPR041489">
    <property type="entry name" value="PDZ_6"/>
</dbReference>
<evidence type="ECO:0000259" key="12">
    <source>
        <dbReference type="Pfam" id="PF02163"/>
    </source>
</evidence>
<keyword evidence="5 11" id="KW-0812">Transmembrane</keyword>
<evidence type="ECO:0000313" key="15">
    <source>
        <dbReference type="Proteomes" id="UP001589834"/>
    </source>
</evidence>
<evidence type="ECO:0000256" key="8">
    <source>
        <dbReference type="ARBA" id="ARBA00022989"/>
    </source>
</evidence>
<dbReference type="InterPro" id="IPR036034">
    <property type="entry name" value="PDZ_sf"/>
</dbReference>
<dbReference type="EC" id="3.4.24.-" evidence="11"/>
<keyword evidence="10 11" id="KW-0472">Membrane</keyword>
<comment type="similarity">
    <text evidence="3 11">Belongs to the peptidase M50B family.</text>
</comment>
<dbReference type="NCBIfam" id="TIGR00054">
    <property type="entry name" value="RIP metalloprotease RseP"/>
    <property type="match status" value="1"/>
</dbReference>
<evidence type="ECO:0000256" key="5">
    <source>
        <dbReference type="ARBA" id="ARBA00022692"/>
    </source>
</evidence>
<dbReference type="CDD" id="cd06163">
    <property type="entry name" value="S2P-M50_PDZ_RseP-like"/>
    <property type="match status" value="2"/>
</dbReference>
<dbReference type="InterPro" id="IPR008915">
    <property type="entry name" value="Peptidase_M50"/>
</dbReference>
<evidence type="ECO:0000256" key="9">
    <source>
        <dbReference type="ARBA" id="ARBA00023049"/>
    </source>
</evidence>
<accession>A0ABV6PMT8</accession>
<feature type="domain" description="Peptidase M50" evidence="12">
    <location>
        <begin position="7"/>
        <end position="444"/>
    </location>
</feature>
<dbReference type="Gene3D" id="2.30.42.10">
    <property type="match status" value="2"/>
</dbReference>
<name>A0ABV6PMT8_9BURK</name>
<dbReference type="Pfam" id="PF02163">
    <property type="entry name" value="Peptidase_M50"/>
    <property type="match status" value="1"/>
</dbReference>
<evidence type="ECO:0000256" key="11">
    <source>
        <dbReference type="RuleBase" id="RU362031"/>
    </source>
</evidence>
<dbReference type="InterPro" id="IPR004387">
    <property type="entry name" value="Pept_M50_Zn"/>
</dbReference>
<keyword evidence="7 11" id="KW-0862">Zinc</keyword>
<dbReference type="EMBL" id="JBHLTN010000002">
    <property type="protein sequence ID" value="MFC0591150.1"/>
    <property type="molecule type" value="Genomic_DNA"/>
</dbReference>
<protein>
    <recommendedName>
        <fullName evidence="11">Zinc metalloprotease</fullName>
        <ecNumber evidence="11">3.4.24.-</ecNumber>
    </recommendedName>
</protein>
<evidence type="ECO:0000259" key="13">
    <source>
        <dbReference type="Pfam" id="PF17820"/>
    </source>
</evidence>
<keyword evidence="6 11" id="KW-0378">Hydrolase</keyword>
<dbReference type="CDD" id="cd23081">
    <property type="entry name" value="cpPDZ_EcRseP-like"/>
    <property type="match status" value="1"/>
</dbReference>
<dbReference type="GO" id="GO:0008237">
    <property type="term" value="F:metallopeptidase activity"/>
    <property type="evidence" value="ECO:0007669"/>
    <property type="project" value="UniProtKB-KW"/>
</dbReference>
<dbReference type="PANTHER" id="PTHR42837:SF2">
    <property type="entry name" value="MEMBRANE METALLOPROTEASE ARASP2, CHLOROPLASTIC-RELATED"/>
    <property type="match status" value="1"/>
</dbReference>
<dbReference type="Pfam" id="PF17820">
    <property type="entry name" value="PDZ_6"/>
    <property type="match status" value="1"/>
</dbReference>
<feature type="domain" description="PDZ" evidence="13">
    <location>
        <begin position="233"/>
        <end position="275"/>
    </location>
</feature>
<dbReference type="PANTHER" id="PTHR42837">
    <property type="entry name" value="REGULATOR OF SIGMA-E PROTEASE RSEP"/>
    <property type="match status" value="1"/>
</dbReference>
<dbReference type="SUPFAM" id="SSF50156">
    <property type="entry name" value="PDZ domain-like"/>
    <property type="match status" value="1"/>
</dbReference>
<reference evidence="14 15" key="1">
    <citation type="submission" date="2024-09" db="EMBL/GenBank/DDBJ databases">
        <authorList>
            <person name="Sun Q."/>
            <person name="Mori K."/>
        </authorList>
    </citation>
    <scope>NUCLEOTIDE SEQUENCE [LARGE SCALE GENOMIC DNA]</scope>
    <source>
        <strain evidence="14 15">NCAIM B.02336</strain>
    </source>
</reference>
<comment type="caution">
    <text evidence="14">The sequence shown here is derived from an EMBL/GenBank/DDBJ whole genome shotgun (WGS) entry which is preliminary data.</text>
</comment>
<organism evidence="14 15">
    <name type="scientific">Ottowia pentelensis</name>
    <dbReference type="NCBI Taxonomy" id="511108"/>
    <lineage>
        <taxon>Bacteria</taxon>
        <taxon>Pseudomonadati</taxon>
        <taxon>Pseudomonadota</taxon>
        <taxon>Betaproteobacteria</taxon>
        <taxon>Burkholderiales</taxon>
        <taxon>Comamonadaceae</taxon>
        <taxon>Ottowia</taxon>
    </lineage>
</organism>
<comment type="cofactor">
    <cofactor evidence="1 11">
        <name>Zn(2+)</name>
        <dbReference type="ChEBI" id="CHEBI:29105"/>
    </cofactor>
</comment>
<dbReference type="RefSeq" id="WP_377478811.1">
    <property type="nucleotide sequence ID" value="NZ_JBHLTN010000002.1"/>
</dbReference>
<keyword evidence="11" id="KW-0479">Metal-binding</keyword>
<evidence type="ECO:0000256" key="2">
    <source>
        <dbReference type="ARBA" id="ARBA00004141"/>
    </source>
</evidence>
<evidence type="ECO:0000313" key="14">
    <source>
        <dbReference type="EMBL" id="MFC0591150.1"/>
    </source>
</evidence>
<feature type="transmembrane region" description="Helical" evidence="11">
    <location>
        <begin position="436"/>
        <end position="455"/>
    </location>
</feature>
<keyword evidence="15" id="KW-1185">Reference proteome</keyword>
<gene>
    <name evidence="14" type="primary">rseP</name>
    <name evidence="14" type="ORF">ACFFGG_01135</name>
</gene>
<dbReference type="Proteomes" id="UP001589834">
    <property type="component" value="Unassembled WGS sequence"/>
</dbReference>
<comment type="subcellular location">
    <subcellularLocation>
        <location evidence="2">Membrane</location>
        <topology evidence="2">Multi-pass membrane protein</topology>
    </subcellularLocation>
</comment>
<evidence type="ECO:0000256" key="10">
    <source>
        <dbReference type="ARBA" id="ARBA00023136"/>
    </source>
</evidence>
<evidence type="ECO:0000256" key="6">
    <source>
        <dbReference type="ARBA" id="ARBA00022801"/>
    </source>
</evidence>
<evidence type="ECO:0000256" key="4">
    <source>
        <dbReference type="ARBA" id="ARBA00022670"/>
    </source>
</evidence>
<feature type="transmembrane region" description="Helical" evidence="11">
    <location>
        <begin position="100"/>
        <end position="121"/>
    </location>
</feature>
<evidence type="ECO:0000256" key="3">
    <source>
        <dbReference type="ARBA" id="ARBA00007931"/>
    </source>
</evidence>
<sequence>MLTTLIAFLAALAILIAVHEWGHYRVAVACGVKVLRFSIGFGPTLARWKPRKQHPGQDTEFVIAAFPLGGYVKMLDEREAAVAPEERHQAFNTQPLKSRALVVAAGPVANLVLAALLYALVNWVGVDEPRAVLAPPVAGSLAAKAGMQGGDLVEQGALAGDELEPLASFESLRWLLTRGALDGQDVVLEVAAAAGTGRHHELRLPLSALAGHDPDASLFRAIGITAPLSRPLIGEVVPGGAAERAGLQPGDLVRRMGDVVIDDGQQLRERIRASAQDGEPRASQWQIVRGDQVMDLTVRPDVVQEQGQRIGRIGAMVGGAPEMVLVRLGPLDGLWSGVSRVWEVSALSLRLLGRMAVGEVSLRNLSGPIAIADYAGKSASLGLTYYLAFLAFISVSLGVLNLLPIPVLDGGHLMYYLWEAVTGKAVTGVWLERLQYVGMALLLSMMAIAMFNDIANRLG</sequence>
<keyword evidence="8 11" id="KW-1133">Transmembrane helix</keyword>
<evidence type="ECO:0000256" key="7">
    <source>
        <dbReference type="ARBA" id="ARBA00022833"/>
    </source>
</evidence>